<feature type="region of interest" description="Disordered" evidence="1">
    <location>
        <begin position="375"/>
        <end position="395"/>
    </location>
</feature>
<reference evidence="3" key="1">
    <citation type="submission" date="2019-09" db="EMBL/GenBank/DDBJ databases">
        <title>Antimicrobial potential of Antarctic Bacteria.</title>
        <authorList>
            <person name="Benaud N."/>
            <person name="Edwards R.J."/>
            <person name="Ferrari B.C."/>
        </authorList>
    </citation>
    <scope>NUCLEOTIDE SEQUENCE [LARGE SCALE GENOMIC DNA]</scope>
    <source>
        <strain evidence="3">SPB151</strain>
    </source>
</reference>
<feature type="region of interest" description="Disordered" evidence="1">
    <location>
        <begin position="425"/>
        <end position="451"/>
    </location>
</feature>
<dbReference type="EMBL" id="CP043661">
    <property type="protein sequence ID" value="QNE18230.1"/>
    <property type="molecule type" value="Genomic_DNA"/>
</dbReference>
<dbReference type="SUPFAM" id="SSF52540">
    <property type="entry name" value="P-loop containing nucleoside triphosphate hydrolases"/>
    <property type="match status" value="1"/>
</dbReference>
<protein>
    <submittedName>
        <fullName evidence="2">Uncharacterized protein</fullName>
    </submittedName>
</protein>
<dbReference type="Pfam" id="PF13558">
    <property type="entry name" value="SbcC_Walker_B"/>
    <property type="match status" value="1"/>
</dbReference>
<dbReference type="Gene3D" id="3.40.50.300">
    <property type="entry name" value="P-loop containing nucleotide triphosphate hydrolases"/>
    <property type="match status" value="1"/>
</dbReference>
<accession>A0A7G6WW65</accession>
<dbReference type="KEGG" id="kqi:F1D05_10390"/>
<name>A0A7G6WW65_9ACTN</name>
<evidence type="ECO:0000313" key="3">
    <source>
        <dbReference type="Proteomes" id="UP000515563"/>
    </source>
</evidence>
<proteinExistence type="predicted"/>
<dbReference type="Proteomes" id="UP000515563">
    <property type="component" value="Chromosome"/>
</dbReference>
<sequence>MRARAEQILAAIPISAPGGDLRNGTLTIGPLTAAAPDGYRAAFIGPAARQRAQEARAAKLRANIDAACAHFAELEHTLEVLRSAEQTANSEHDSLPSPQSFVEARRDAGSQRTLLQLAKIDTTQRIAKADESHRQIQEELRRRADERRTPMLLLDQLVGQTEAAQTEAAADAAAAIEAAELAAAAQQHARDQLAEAQTAVREAHAERHGLPPLDDAIAAQKAEDRASEALTHVRAAVGFATDRHNKASHQVAEQFRELHEAAALPHGAVLPTTDRDLDTQAKAVDTFTRQVEAWQGAAHRVSDLLDRASQDSAFARTAVARADGETRTAVQARNNAVHEAEAVAEIRSLHGAEYEQLHSRRTDLGQKLRAAKQRSVELNSESTTAFGTESEARVQLSSIEPRHKLASEQRDEIVARMRRLIDEGLASITPGTGQESDPGLGRSPSNTADSTRQLPDLAAALAWAKELLADQPKGTVHKQDLETQRSKAEHWLERDVRTASSSLARYDRQVTLHSIEGTNWRRAVVADPESIQGQDLQQAVSSRRDEAAQLERDLREDMKEAMRAGLFTQLYRDINLRRQTAMELVRQIQTTLEGVRTGVAQVGVQVAWRVRDDDDAKQMVDLISRPPSDEVFDQMYTVLRQRMNEMPGESFEKRVAHAFDYRAWHQWDIEITHASFGQTAGKAVFHRVTARTNPLGSLSTGERRLATMLPLLAAAWSMYGGDSSEYTGPRLLMIDEIDAAFDEANLRQILKLLRSWRFDVVATSPSIAPLLKREAQRSVIHELVTTGRHRITIPWLWEGHGQPQLLELQPTLDEAN</sequence>
<reference evidence="2 3" key="2">
    <citation type="journal article" date="2020" name="Microbiol. Resour. Announc.">
        <title>Antarctic desert soil bacteria exhibit high novel natural product potential, evaluated through long-read genome sequencing and comparative genomics.</title>
        <authorList>
            <person name="Benaud N."/>
            <person name="Edwards R.J."/>
            <person name="Amos T.G."/>
            <person name="D'Agostino P.M."/>
            <person name="Gutierrez-Chavez C."/>
            <person name="Montgomery K."/>
            <person name="Nicetic I."/>
            <person name="Ferrari B.C."/>
        </authorList>
    </citation>
    <scope>NUCLEOTIDE SEQUENCE [LARGE SCALE GENOMIC DNA]</scope>
    <source>
        <strain evidence="2 3">SPB151</strain>
    </source>
</reference>
<evidence type="ECO:0000313" key="2">
    <source>
        <dbReference type="EMBL" id="QNE18230.1"/>
    </source>
</evidence>
<feature type="compositionally biased region" description="Polar residues" evidence="1">
    <location>
        <begin position="376"/>
        <end position="387"/>
    </location>
</feature>
<gene>
    <name evidence="2" type="ORF">F1D05_10390</name>
</gene>
<dbReference type="AlphaFoldDB" id="A0A7G6WW65"/>
<dbReference type="InterPro" id="IPR027417">
    <property type="entry name" value="P-loop_NTPase"/>
</dbReference>
<keyword evidence="3" id="KW-1185">Reference proteome</keyword>
<evidence type="ECO:0000256" key="1">
    <source>
        <dbReference type="SAM" id="MobiDB-lite"/>
    </source>
</evidence>
<organism evidence="2 3">
    <name type="scientific">Kribbella qitaiheensis</name>
    <dbReference type="NCBI Taxonomy" id="1544730"/>
    <lineage>
        <taxon>Bacteria</taxon>
        <taxon>Bacillati</taxon>
        <taxon>Actinomycetota</taxon>
        <taxon>Actinomycetes</taxon>
        <taxon>Propionibacteriales</taxon>
        <taxon>Kribbellaceae</taxon>
        <taxon>Kribbella</taxon>
    </lineage>
</organism>